<protein>
    <submittedName>
        <fullName evidence="1">Uncharacterized protein</fullName>
    </submittedName>
</protein>
<sequence>MKSHVHRFAQDERLAFLYQIKVTLTHSHKTRE</sequence>
<proteinExistence type="predicted"/>
<name>A0A2P2NKE8_RHIMU</name>
<accession>A0A2P2NKE8</accession>
<dbReference type="AlphaFoldDB" id="A0A2P2NKE8"/>
<organism evidence="1">
    <name type="scientific">Rhizophora mucronata</name>
    <name type="common">Asiatic mangrove</name>
    <dbReference type="NCBI Taxonomy" id="61149"/>
    <lineage>
        <taxon>Eukaryota</taxon>
        <taxon>Viridiplantae</taxon>
        <taxon>Streptophyta</taxon>
        <taxon>Embryophyta</taxon>
        <taxon>Tracheophyta</taxon>
        <taxon>Spermatophyta</taxon>
        <taxon>Magnoliopsida</taxon>
        <taxon>eudicotyledons</taxon>
        <taxon>Gunneridae</taxon>
        <taxon>Pentapetalae</taxon>
        <taxon>rosids</taxon>
        <taxon>fabids</taxon>
        <taxon>Malpighiales</taxon>
        <taxon>Rhizophoraceae</taxon>
        <taxon>Rhizophora</taxon>
    </lineage>
</organism>
<evidence type="ECO:0000313" key="1">
    <source>
        <dbReference type="EMBL" id="MBX42978.1"/>
    </source>
</evidence>
<dbReference type="EMBL" id="GGEC01062494">
    <property type="protein sequence ID" value="MBX42978.1"/>
    <property type="molecule type" value="Transcribed_RNA"/>
</dbReference>
<reference evidence="1" key="1">
    <citation type="submission" date="2018-02" db="EMBL/GenBank/DDBJ databases">
        <title>Rhizophora mucronata_Transcriptome.</title>
        <authorList>
            <person name="Meera S.P."/>
            <person name="Sreeshan A."/>
            <person name="Augustine A."/>
        </authorList>
    </citation>
    <scope>NUCLEOTIDE SEQUENCE</scope>
    <source>
        <tissue evidence="1">Leaf</tissue>
    </source>
</reference>